<accession>A0A060R876</accession>
<evidence type="ECO:0000313" key="1">
    <source>
        <dbReference type="EMBL" id="CDN31582.1"/>
    </source>
</evidence>
<organism evidence="1 2">
    <name type="scientific">Mucinivorans hirudinis</name>
    <dbReference type="NCBI Taxonomy" id="1433126"/>
    <lineage>
        <taxon>Bacteria</taxon>
        <taxon>Pseudomonadati</taxon>
        <taxon>Bacteroidota</taxon>
        <taxon>Bacteroidia</taxon>
        <taxon>Bacteroidales</taxon>
        <taxon>Rikenellaceae</taxon>
        <taxon>Mucinivorans</taxon>
    </lineage>
</organism>
<reference evidence="1 2" key="1">
    <citation type="journal article" date="2015" name="Genome Announc.">
        <title>Complete Genome Sequence of the Novel Leech Symbiont Mucinivorans hirudinis M3T.</title>
        <authorList>
            <person name="Nelson M.C."/>
            <person name="Bomar L."/>
            <person name="Graf J."/>
        </authorList>
    </citation>
    <scope>NUCLEOTIDE SEQUENCE [LARGE SCALE GENOMIC DNA]</scope>
    <source>
        <strain evidence="2">M3</strain>
    </source>
</reference>
<proteinExistence type="predicted"/>
<protein>
    <submittedName>
        <fullName evidence="1">Uncharacterized protein</fullName>
    </submittedName>
</protein>
<name>A0A060R876_9BACT</name>
<dbReference type="KEGG" id="rbc:BN938_1495"/>
<evidence type="ECO:0000313" key="2">
    <source>
        <dbReference type="Proteomes" id="UP000027616"/>
    </source>
</evidence>
<dbReference type="AlphaFoldDB" id="A0A060R876"/>
<gene>
    <name evidence="1" type="ORF">BN938_1495</name>
</gene>
<sequence length="79" mass="9123">MTVDRYIGIWHRPSAIPHAKGKVLRGEHLQKKGQKSDQEWFHRGSSIGLVWKIEKKHQFAKKKRPGVVVRKGNLLQSSL</sequence>
<keyword evidence="2" id="KW-1185">Reference proteome</keyword>
<dbReference type="EMBL" id="HG934468">
    <property type="protein sequence ID" value="CDN31582.1"/>
    <property type="molecule type" value="Genomic_DNA"/>
</dbReference>
<dbReference type="Proteomes" id="UP000027616">
    <property type="component" value="Chromosome I"/>
</dbReference>
<dbReference type="HOGENOM" id="CLU_2602178_0_0_10"/>